<evidence type="ECO:0008006" key="5">
    <source>
        <dbReference type="Google" id="ProtNLM"/>
    </source>
</evidence>
<dbReference type="GO" id="GO:0000149">
    <property type="term" value="F:SNARE binding"/>
    <property type="evidence" value="ECO:0007669"/>
    <property type="project" value="TreeGrafter"/>
</dbReference>
<dbReference type="GO" id="GO:0051601">
    <property type="term" value="P:exocyst localization"/>
    <property type="evidence" value="ECO:0007669"/>
    <property type="project" value="TreeGrafter"/>
</dbReference>
<dbReference type="GO" id="GO:0006887">
    <property type="term" value="P:exocytosis"/>
    <property type="evidence" value="ECO:0007669"/>
    <property type="project" value="InterPro"/>
</dbReference>
<sequence>MTIAFLRAASTAKTCSQWRPRPDDSFMAETGQANTKADEAKSPEGKGVAPDLEKTENGDAQGDGTEKKEKKMGKMKSFRESMRLIKEKSPLTSNNRSSKEILNTETALERSNSASTSEKDTPAPASPRPSPGSPMLSPVKALMGVFKKEGDSTEGSPQISKTLGHSRSRSDPTAAVGDVLIKSGEVIRRSFRLNKKEKVPKQEPLQPVSEVVSEQSLEKAGVEETYTIPEIPLTPLSVMQINKLIEMEVLEEAHLNLLSLREELRREQEAGGEETSSADLVNKQKDLDLLYRALRDKVKDIVRDSSKLPSRNKELLVHVARIIQEEERREGSAGSGPGGWKDTWKEAVLEGVRAKIGSVHLDSREQNTAWLAVHLGLLGTAIVEDLENVKNELKGSYPPSFDVFNTYVDCYHQAIAQHLKKILQPKLDSKDLYALLDWIINRYESEKIMGSLTLQPDMREDNKALSLEQGFLDRIKTTYFERLKEDLRTYLGNLVNFEYDDMWKERKRPSIDEGFYHSEIPIDILTVIKSYVVNSKRIDANLEKKVVCACSEELKGFPQRFEAAFRQQSDTWTNHPLQAEYEITYINSFTALKEQMEVFRDSSPTQVEQLRKEMEAVVSRLGQSLLERYKAEIKPFLRRMMTRKWLSTDEDFQGIVNSTESLSKICRGMKPPYVETFVNEVHYHVVKEYISQLMKNNYSCKNGKNVRAAAKMKQEWEELQDLFEELKSTSDWLQPIGEHLCNIIGQKNKKEIKNSLQPLVRDYPDFSKKHLSAVLSFRGMVRGRERQLILRRLGELKQSAGGSGDMSRALFSDMQVTINTDCLARVPLFCLPPFLSDS</sequence>
<comment type="caution">
    <text evidence="3">The sequence shown here is derived from an EMBL/GenBank/DDBJ whole genome shotgun (WGS) entry which is preliminary data.</text>
</comment>
<comment type="similarity">
    <text evidence="1">Belongs to the SEC6 family.</text>
</comment>
<name>A0A9D3PVB4_MEGAT</name>
<dbReference type="AlphaFoldDB" id="A0A9D3PVB4"/>
<dbReference type="OrthoDB" id="190098at2759"/>
<dbReference type="EMBL" id="JAFDVH010000013">
    <property type="protein sequence ID" value="KAG7466291.1"/>
    <property type="molecule type" value="Genomic_DNA"/>
</dbReference>
<evidence type="ECO:0000256" key="2">
    <source>
        <dbReference type="SAM" id="MobiDB-lite"/>
    </source>
</evidence>
<dbReference type="InterPro" id="IPR042532">
    <property type="entry name" value="EXOC3/Sec6_C"/>
</dbReference>
<dbReference type="Gene3D" id="1.10.357.70">
    <property type="entry name" value="Exocyst complex component Sec6, C-terminal domain"/>
    <property type="match status" value="1"/>
</dbReference>
<dbReference type="PANTHER" id="PTHR21292:SF7">
    <property type="entry name" value="EXOCYST COMPLEX COMPONENT 3-LIKE 2"/>
    <property type="match status" value="1"/>
</dbReference>
<evidence type="ECO:0000313" key="4">
    <source>
        <dbReference type="Proteomes" id="UP001046870"/>
    </source>
</evidence>
<feature type="compositionally biased region" description="Polar residues" evidence="2">
    <location>
        <begin position="90"/>
        <end position="116"/>
    </location>
</feature>
<dbReference type="Proteomes" id="UP001046870">
    <property type="component" value="Chromosome 13"/>
</dbReference>
<proteinExistence type="inferred from homology"/>
<feature type="region of interest" description="Disordered" evidence="2">
    <location>
        <begin position="10"/>
        <end position="176"/>
    </location>
</feature>
<organism evidence="3 4">
    <name type="scientific">Megalops atlanticus</name>
    <name type="common">Tarpon</name>
    <name type="synonym">Clupea gigantea</name>
    <dbReference type="NCBI Taxonomy" id="7932"/>
    <lineage>
        <taxon>Eukaryota</taxon>
        <taxon>Metazoa</taxon>
        <taxon>Chordata</taxon>
        <taxon>Craniata</taxon>
        <taxon>Vertebrata</taxon>
        <taxon>Euteleostomi</taxon>
        <taxon>Actinopterygii</taxon>
        <taxon>Neopterygii</taxon>
        <taxon>Teleostei</taxon>
        <taxon>Elopiformes</taxon>
        <taxon>Megalopidae</taxon>
        <taxon>Megalops</taxon>
    </lineage>
</organism>
<feature type="compositionally biased region" description="Polar residues" evidence="2">
    <location>
        <begin position="153"/>
        <end position="165"/>
    </location>
</feature>
<feature type="compositionally biased region" description="Basic and acidic residues" evidence="2">
    <location>
        <begin position="77"/>
        <end position="89"/>
    </location>
</feature>
<gene>
    <name evidence="3" type="ORF">MATL_G00163250</name>
</gene>
<evidence type="ECO:0000256" key="1">
    <source>
        <dbReference type="ARBA" id="ARBA00009447"/>
    </source>
</evidence>
<dbReference type="Gene3D" id="1.10.357.50">
    <property type="match status" value="1"/>
</dbReference>
<dbReference type="InterPro" id="IPR010326">
    <property type="entry name" value="EXOC3/Sec6"/>
</dbReference>
<dbReference type="GO" id="GO:0000145">
    <property type="term" value="C:exocyst"/>
    <property type="evidence" value="ECO:0007669"/>
    <property type="project" value="InterPro"/>
</dbReference>
<evidence type="ECO:0000313" key="3">
    <source>
        <dbReference type="EMBL" id="KAG7466291.1"/>
    </source>
</evidence>
<dbReference type="Pfam" id="PF06046">
    <property type="entry name" value="Sec6"/>
    <property type="match status" value="1"/>
</dbReference>
<keyword evidence="4" id="KW-1185">Reference proteome</keyword>
<accession>A0A9D3PVB4</accession>
<protein>
    <recommendedName>
        <fullName evidence="5">Exocyst complex component 3</fullName>
    </recommendedName>
</protein>
<dbReference type="PANTHER" id="PTHR21292">
    <property type="entry name" value="EXOCYST COMPLEX COMPONENT SEC6-RELATED"/>
    <property type="match status" value="1"/>
</dbReference>
<reference evidence="3" key="1">
    <citation type="submission" date="2021-01" db="EMBL/GenBank/DDBJ databases">
        <authorList>
            <person name="Zahm M."/>
            <person name="Roques C."/>
            <person name="Cabau C."/>
            <person name="Klopp C."/>
            <person name="Donnadieu C."/>
            <person name="Jouanno E."/>
            <person name="Lampietro C."/>
            <person name="Louis A."/>
            <person name="Herpin A."/>
            <person name="Echchiki A."/>
            <person name="Berthelot C."/>
            <person name="Parey E."/>
            <person name="Roest-Crollius H."/>
            <person name="Braasch I."/>
            <person name="Postlethwait J."/>
            <person name="Bobe J."/>
            <person name="Montfort J."/>
            <person name="Bouchez O."/>
            <person name="Begum T."/>
            <person name="Mejri S."/>
            <person name="Adams A."/>
            <person name="Chen W.-J."/>
            <person name="Guiguen Y."/>
        </authorList>
    </citation>
    <scope>NUCLEOTIDE SEQUENCE</scope>
    <source>
        <strain evidence="3">YG-15Mar2019-1</strain>
        <tissue evidence="3">Brain</tissue>
    </source>
</reference>